<proteinExistence type="predicted"/>
<dbReference type="Proteomes" id="UP000832041">
    <property type="component" value="Chromosome"/>
</dbReference>
<feature type="compositionally biased region" description="Low complexity" evidence="2">
    <location>
        <begin position="269"/>
        <end position="279"/>
    </location>
</feature>
<dbReference type="RefSeq" id="WP_248590258.1">
    <property type="nucleotide sequence ID" value="NZ_BAABEB010000004.1"/>
</dbReference>
<keyword evidence="3" id="KW-1133">Transmembrane helix</keyword>
<protein>
    <submittedName>
        <fullName evidence="4">Uncharacterized protein</fullName>
    </submittedName>
</protein>
<keyword evidence="5" id="KW-1185">Reference proteome</keyword>
<feature type="coiled-coil region" evidence="1">
    <location>
        <begin position="38"/>
        <end position="109"/>
    </location>
</feature>
<feature type="transmembrane region" description="Helical" evidence="3">
    <location>
        <begin position="12"/>
        <end position="36"/>
    </location>
</feature>
<organism evidence="4 5">
    <name type="scientific">Thermobifida alba</name>
    <name type="common">Thermomonospora alba</name>
    <dbReference type="NCBI Taxonomy" id="53522"/>
    <lineage>
        <taxon>Bacteria</taxon>
        <taxon>Bacillati</taxon>
        <taxon>Actinomycetota</taxon>
        <taxon>Actinomycetes</taxon>
        <taxon>Streptosporangiales</taxon>
        <taxon>Nocardiopsidaceae</taxon>
        <taxon>Thermobifida</taxon>
    </lineage>
</organism>
<feature type="region of interest" description="Disordered" evidence="2">
    <location>
        <begin position="221"/>
        <end position="287"/>
    </location>
</feature>
<evidence type="ECO:0000256" key="1">
    <source>
        <dbReference type="SAM" id="Coils"/>
    </source>
</evidence>
<evidence type="ECO:0000313" key="5">
    <source>
        <dbReference type="Proteomes" id="UP000832041"/>
    </source>
</evidence>
<evidence type="ECO:0000256" key="3">
    <source>
        <dbReference type="SAM" id="Phobius"/>
    </source>
</evidence>
<evidence type="ECO:0000256" key="2">
    <source>
        <dbReference type="SAM" id="MobiDB-lite"/>
    </source>
</evidence>
<evidence type="ECO:0000313" key="4">
    <source>
        <dbReference type="EMBL" id="UPT21772.1"/>
    </source>
</evidence>
<name>A0ABY4L294_THEAE</name>
<keyword evidence="3" id="KW-0812">Transmembrane</keyword>
<reference evidence="4 5" key="1">
    <citation type="submission" date="2020-04" db="EMBL/GenBank/DDBJ databases">
        <title>Thermobifida alba genome sequencing and assembly.</title>
        <authorList>
            <person name="Luzics S."/>
            <person name="Horvath B."/>
            <person name="Nagy I."/>
            <person name="Toth A."/>
            <person name="Nagy I."/>
            <person name="Kukolya J."/>
        </authorList>
    </citation>
    <scope>NUCLEOTIDE SEQUENCE [LARGE SCALE GENOMIC DNA]</scope>
    <source>
        <strain evidence="4 5">DSM 43795</strain>
    </source>
</reference>
<keyword evidence="3" id="KW-0472">Membrane</keyword>
<dbReference type="EMBL" id="CP051627">
    <property type="protein sequence ID" value="UPT21772.1"/>
    <property type="molecule type" value="Genomic_DNA"/>
</dbReference>
<gene>
    <name evidence="4" type="ORF">FOF52_13095</name>
</gene>
<feature type="compositionally biased region" description="Polar residues" evidence="2">
    <location>
        <begin position="233"/>
        <end position="246"/>
    </location>
</feature>
<keyword evidence="1" id="KW-0175">Coiled coil</keyword>
<sequence length="287" mass="31694">MDALLNLLLSYLSGFTGVGGAAFAVSSGLAGLLTWFNIRKANQEAAETAEKRRQETEKRTSSVLTNLKDAGRFLTGEPSSQEKEIDNQLLNLEAEKDSLQHEIDSFNSTLQLKHIEGVSPHYFQTRASISNAQSLLSIIKTHLLAIRESQEVLSYVGRLDENGRLVDKDELDPIAAERLEHVLSRVEEVTSSSFMVNESRILQELEERLERIRNETERLKGIVNSGSAGPGQTGTPSTRALPTAGSTPDVPGQLRLPLGGRSTSQQPVRPAQQTRSQQPQRRRRGRT</sequence>
<accession>A0ABY4L294</accession>